<dbReference type="Pfam" id="PF13456">
    <property type="entry name" value="RVT_3"/>
    <property type="match status" value="1"/>
</dbReference>
<dbReference type="InterPro" id="IPR002156">
    <property type="entry name" value="RNaseH_domain"/>
</dbReference>
<dbReference type="Gene3D" id="3.30.420.10">
    <property type="entry name" value="Ribonuclease H-like superfamily/Ribonuclease H"/>
    <property type="match status" value="1"/>
</dbReference>
<sequence>MCPLCGVEREDVFHAMCRCPRAKDLWGVMAKDWILPDISLIQNTGPEWLFGVLEPLSDTSRMVALMIFWRSWHVRNEIIHNKEPPPTEVSCRFLHSYISSLLCIQQHPMGDVVKGKMVLTDLACLAGVVAAPAPSTRGADPRPTEKWEPPPAGWLKLYVDGPFSEHAGNGGAGMVLRNSNGNIIFTSCRHLFACDNALRAELEACKEGISLALEWTSLPFIIETDSSVAAMMISQAAVDRSKDAALVQEIKMLTRGDRRVQVKAIKRERNQVSHELARIARTDIKTAVWLGSGLEGIVNL</sequence>
<evidence type="ECO:0000259" key="1">
    <source>
        <dbReference type="PROSITE" id="PS50879"/>
    </source>
</evidence>
<dbReference type="SUPFAM" id="SSF53098">
    <property type="entry name" value="Ribonuclease H-like"/>
    <property type="match status" value="1"/>
</dbReference>
<dbReference type="GO" id="GO:0004523">
    <property type="term" value="F:RNA-DNA hybrid ribonuclease activity"/>
    <property type="evidence" value="ECO:0007669"/>
    <property type="project" value="InterPro"/>
</dbReference>
<dbReference type="InterPro" id="IPR044730">
    <property type="entry name" value="RNase_H-like_dom_plant"/>
</dbReference>
<dbReference type="CDD" id="cd06222">
    <property type="entry name" value="RNase_H_like"/>
    <property type="match status" value="1"/>
</dbReference>
<organism evidence="2 3">
    <name type="scientific">Aegilops tauschii subsp. strangulata</name>
    <name type="common">Goatgrass</name>
    <dbReference type="NCBI Taxonomy" id="200361"/>
    <lineage>
        <taxon>Eukaryota</taxon>
        <taxon>Viridiplantae</taxon>
        <taxon>Streptophyta</taxon>
        <taxon>Embryophyta</taxon>
        <taxon>Tracheophyta</taxon>
        <taxon>Spermatophyta</taxon>
        <taxon>Magnoliopsida</taxon>
        <taxon>Liliopsida</taxon>
        <taxon>Poales</taxon>
        <taxon>Poaceae</taxon>
        <taxon>BOP clade</taxon>
        <taxon>Pooideae</taxon>
        <taxon>Triticodae</taxon>
        <taxon>Triticeae</taxon>
        <taxon>Triticinae</taxon>
        <taxon>Aegilops</taxon>
    </lineage>
</organism>
<dbReference type="PANTHER" id="PTHR47074:SF76">
    <property type="entry name" value="RNASE H TYPE-1 DOMAIN-CONTAINING PROTEIN"/>
    <property type="match status" value="1"/>
</dbReference>
<reference evidence="2" key="4">
    <citation type="submission" date="2019-03" db="UniProtKB">
        <authorList>
            <consortium name="EnsemblPlants"/>
        </authorList>
    </citation>
    <scope>IDENTIFICATION</scope>
</reference>
<dbReference type="Proteomes" id="UP000015105">
    <property type="component" value="Chromosome 4D"/>
</dbReference>
<dbReference type="InterPro" id="IPR052929">
    <property type="entry name" value="RNase_H-like_EbsB-rel"/>
</dbReference>
<dbReference type="EnsemblPlants" id="AET4Gv20528500.1">
    <property type="protein sequence ID" value="AET4Gv20528500.1"/>
    <property type="gene ID" value="AET4Gv20528500"/>
</dbReference>
<dbReference type="InterPro" id="IPR036397">
    <property type="entry name" value="RNaseH_sf"/>
</dbReference>
<proteinExistence type="predicted"/>
<dbReference type="STRING" id="200361.A0A453IDG6"/>
<evidence type="ECO:0000313" key="2">
    <source>
        <dbReference type="EnsemblPlants" id="AET4Gv20528500.1"/>
    </source>
</evidence>
<dbReference type="InterPro" id="IPR012337">
    <property type="entry name" value="RNaseH-like_sf"/>
</dbReference>
<dbReference type="GO" id="GO:0003676">
    <property type="term" value="F:nucleic acid binding"/>
    <property type="evidence" value="ECO:0007669"/>
    <property type="project" value="InterPro"/>
</dbReference>
<dbReference type="Gramene" id="AET4Gv20528500.1">
    <property type="protein sequence ID" value="AET4Gv20528500.1"/>
    <property type="gene ID" value="AET4Gv20528500"/>
</dbReference>
<evidence type="ECO:0000313" key="3">
    <source>
        <dbReference type="Proteomes" id="UP000015105"/>
    </source>
</evidence>
<reference evidence="3" key="1">
    <citation type="journal article" date="2014" name="Science">
        <title>Ancient hybridizations among the ancestral genomes of bread wheat.</title>
        <authorList>
            <consortium name="International Wheat Genome Sequencing Consortium,"/>
            <person name="Marcussen T."/>
            <person name="Sandve S.R."/>
            <person name="Heier L."/>
            <person name="Spannagl M."/>
            <person name="Pfeifer M."/>
            <person name="Jakobsen K.S."/>
            <person name="Wulff B.B."/>
            <person name="Steuernagel B."/>
            <person name="Mayer K.F."/>
            <person name="Olsen O.A."/>
        </authorList>
    </citation>
    <scope>NUCLEOTIDE SEQUENCE [LARGE SCALE GENOMIC DNA]</scope>
    <source>
        <strain evidence="3">cv. AL8/78</strain>
    </source>
</reference>
<dbReference type="PROSITE" id="PS50879">
    <property type="entry name" value="RNASE_H_1"/>
    <property type="match status" value="1"/>
</dbReference>
<reference evidence="3" key="2">
    <citation type="journal article" date="2017" name="Nat. Plants">
        <title>The Aegilops tauschii genome reveals multiple impacts of transposons.</title>
        <authorList>
            <person name="Zhao G."/>
            <person name="Zou C."/>
            <person name="Li K."/>
            <person name="Wang K."/>
            <person name="Li T."/>
            <person name="Gao L."/>
            <person name="Zhang X."/>
            <person name="Wang H."/>
            <person name="Yang Z."/>
            <person name="Liu X."/>
            <person name="Jiang W."/>
            <person name="Mao L."/>
            <person name="Kong X."/>
            <person name="Jiao Y."/>
            <person name="Jia J."/>
        </authorList>
    </citation>
    <scope>NUCLEOTIDE SEQUENCE [LARGE SCALE GENOMIC DNA]</scope>
    <source>
        <strain evidence="3">cv. AL8/78</strain>
    </source>
</reference>
<dbReference type="AlphaFoldDB" id="A0A453IDG6"/>
<feature type="domain" description="RNase H type-1" evidence="1">
    <location>
        <begin position="151"/>
        <end position="282"/>
    </location>
</feature>
<reference evidence="2" key="5">
    <citation type="journal article" date="2021" name="G3 (Bethesda)">
        <title>Aegilops tauschii genome assembly Aet v5.0 features greater sequence contiguity and improved annotation.</title>
        <authorList>
            <person name="Wang L."/>
            <person name="Zhu T."/>
            <person name="Rodriguez J.C."/>
            <person name="Deal K.R."/>
            <person name="Dubcovsky J."/>
            <person name="McGuire P.E."/>
            <person name="Lux T."/>
            <person name="Spannagl M."/>
            <person name="Mayer K.F.X."/>
            <person name="Baldrich P."/>
            <person name="Meyers B.C."/>
            <person name="Huo N."/>
            <person name="Gu Y.Q."/>
            <person name="Zhou H."/>
            <person name="Devos K.M."/>
            <person name="Bennetzen J.L."/>
            <person name="Unver T."/>
            <person name="Budak H."/>
            <person name="Gulick P.J."/>
            <person name="Galiba G."/>
            <person name="Kalapos B."/>
            <person name="Nelson D.R."/>
            <person name="Li P."/>
            <person name="You F.M."/>
            <person name="Luo M.C."/>
            <person name="Dvorak J."/>
        </authorList>
    </citation>
    <scope>NUCLEOTIDE SEQUENCE [LARGE SCALE GENOMIC DNA]</scope>
    <source>
        <strain evidence="2">cv. AL8/78</strain>
    </source>
</reference>
<reference evidence="2" key="3">
    <citation type="journal article" date="2017" name="Nature">
        <title>Genome sequence of the progenitor of the wheat D genome Aegilops tauschii.</title>
        <authorList>
            <person name="Luo M.C."/>
            <person name="Gu Y.Q."/>
            <person name="Puiu D."/>
            <person name="Wang H."/>
            <person name="Twardziok S.O."/>
            <person name="Deal K.R."/>
            <person name="Huo N."/>
            <person name="Zhu T."/>
            <person name="Wang L."/>
            <person name="Wang Y."/>
            <person name="McGuire P.E."/>
            <person name="Liu S."/>
            <person name="Long H."/>
            <person name="Ramasamy R.K."/>
            <person name="Rodriguez J.C."/>
            <person name="Van S.L."/>
            <person name="Yuan L."/>
            <person name="Wang Z."/>
            <person name="Xia Z."/>
            <person name="Xiao L."/>
            <person name="Anderson O.D."/>
            <person name="Ouyang S."/>
            <person name="Liang Y."/>
            <person name="Zimin A.V."/>
            <person name="Pertea G."/>
            <person name="Qi P."/>
            <person name="Bennetzen J.L."/>
            <person name="Dai X."/>
            <person name="Dawson M.W."/>
            <person name="Muller H.G."/>
            <person name="Kugler K."/>
            <person name="Rivarola-Duarte L."/>
            <person name="Spannagl M."/>
            <person name="Mayer K.F.X."/>
            <person name="Lu F.H."/>
            <person name="Bevan M.W."/>
            <person name="Leroy P."/>
            <person name="Li P."/>
            <person name="You F.M."/>
            <person name="Sun Q."/>
            <person name="Liu Z."/>
            <person name="Lyons E."/>
            <person name="Wicker T."/>
            <person name="Salzberg S.L."/>
            <person name="Devos K.M."/>
            <person name="Dvorak J."/>
        </authorList>
    </citation>
    <scope>NUCLEOTIDE SEQUENCE [LARGE SCALE GENOMIC DNA]</scope>
    <source>
        <strain evidence="2">cv. AL8/78</strain>
    </source>
</reference>
<protein>
    <recommendedName>
        <fullName evidence="1">RNase H type-1 domain-containing protein</fullName>
    </recommendedName>
</protein>
<accession>A0A453IDG6</accession>
<keyword evidence="3" id="KW-1185">Reference proteome</keyword>
<name>A0A453IDG6_AEGTS</name>
<dbReference type="PANTHER" id="PTHR47074">
    <property type="entry name" value="BNAC02G40300D PROTEIN"/>
    <property type="match status" value="1"/>
</dbReference>